<feature type="compositionally biased region" description="Pro residues" evidence="1">
    <location>
        <begin position="333"/>
        <end position="381"/>
    </location>
</feature>
<sequence length="415" mass="42720">MDRSYPSSRRSLLRTRRHTRVALAGGAALLGAIVVSIFTWEPEPIAANVPAAYTATLALNAAPGSTEPVQRGVRRIYPYSVVPGGVADQAELQRVIRTDRVVAAHYASFDAAKARPTVVDKPRAVHVSYRKGDKVYWTAHKVMLSPGETLLNDGRNEMRARCANRISDLPQYPVEAHRPAMEELDQPIELAEGEQYALVSSGLPETIHAASSMQHHFAPGAPVQQASAARSAARTATAPLLADTGFDIRNMGPVSTVNLLGFVGGTDNSPVSEPAAPEPDPAAGTGASGGESSSPSPGGSPPGEGPADTGPVTGPAPGAAPAPTPLPGGESPLPTPGPGVDPAPGPVTEPQPPRPGPAPPSQPAPEPAPGQPKPEPLPPQTVVPAAPAEVPEPGSLWLFALALAAMAGLRRRRGA</sequence>
<keyword evidence="2" id="KW-0812">Transmembrane</keyword>
<feature type="region of interest" description="Disordered" evidence="1">
    <location>
        <begin position="268"/>
        <end position="388"/>
    </location>
</feature>
<feature type="compositionally biased region" description="Low complexity" evidence="1">
    <location>
        <begin position="281"/>
        <end position="297"/>
    </location>
</feature>
<reference evidence="4" key="1">
    <citation type="submission" date="2022-11" db="EMBL/GenBank/DDBJ databases">
        <title>Isolation and characterization of PLA-degrading bacterium Massilia sp. from Antarctic soil.</title>
        <authorList>
            <person name="Sato K."/>
            <person name="Gomez-Fuentes C."/>
            <person name="Ahmad S.A."/>
            <person name="Zulkharnain A."/>
        </authorList>
    </citation>
    <scope>NUCLEOTIDE SEQUENCE</scope>
    <source>
        <strain evidence="4">N-3</strain>
    </source>
</reference>
<evidence type="ECO:0000256" key="2">
    <source>
        <dbReference type="SAM" id="Phobius"/>
    </source>
</evidence>
<dbReference type="NCBIfam" id="TIGR02595">
    <property type="entry name" value="PEP_CTERM"/>
    <property type="match status" value="1"/>
</dbReference>
<feature type="compositionally biased region" description="Low complexity" evidence="1">
    <location>
        <begin position="305"/>
        <end position="317"/>
    </location>
</feature>
<dbReference type="EMBL" id="AP026966">
    <property type="protein sequence ID" value="BDT59069.1"/>
    <property type="molecule type" value="Genomic_DNA"/>
</dbReference>
<feature type="transmembrane region" description="Helical" evidence="2">
    <location>
        <begin position="21"/>
        <end position="40"/>
    </location>
</feature>
<evidence type="ECO:0000256" key="1">
    <source>
        <dbReference type="SAM" id="MobiDB-lite"/>
    </source>
</evidence>
<accession>A0ABM8C739</accession>
<dbReference type="Proteomes" id="UP001163336">
    <property type="component" value="Chromosome"/>
</dbReference>
<gene>
    <name evidence="4" type="ORF">MasN3_25630</name>
</gene>
<keyword evidence="2" id="KW-1133">Transmembrane helix</keyword>
<proteinExistence type="predicted"/>
<evidence type="ECO:0000259" key="3">
    <source>
        <dbReference type="Pfam" id="PF07589"/>
    </source>
</evidence>
<keyword evidence="5" id="KW-1185">Reference proteome</keyword>
<organism evidence="4 5">
    <name type="scientific">Massilia varians</name>
    <dbReference type="NCBI Taxonomy" id="457921"/>
    <lineage>
        <taxon>Bacteria</taxon>
        <taxon>Pseudomonadati</taxon>
        <taxon>Pseudomonadota</taxon>
        <taxon>Betaproteobacteria</taxon>
        <taxon>Burkholderiales</taxon>
        <taxon>Oxalobacteraceae</taxon>
        <taxon>Telluria group</taxon>
        <taxon>Massilia</taxon>
    </lineage>
</organism>
<dbReference type="RefSeq" id="WP_281907607.1">
    <property type="nucleotide sequence ID" value="NZ_AP026966.1"/>
</dbReference>
<dbReference type="InterPro" id="IPR013424">
    <property type="entry name" value="Ice-binding_C"/>
</dbReference>
<dbReference type="PRINTS" id="PR01217">
    <property type="entry name" value="PRICHEXTENSN"/>
</dbReference>
<keyword evidence="2" id="KW-0472">Membrane</keyword>
<evidence type="ECO:0000313" key="4">
    <source>
        <dbReference type="EMBL" id="BDT59069.1"/>
    </source>
</evidence>
<dbReference type="Pfam" id="PF07589">
    <property type="entry name" value="PEP-CTERM"/>
    <property type="match status" value="1"/>
</dbReference>
<evidence type="ECO:0000313" key="5">
    <source>
        <dbReference type="Proteomes" id="UP001163336"/>
    </source>
</evidence>
<protein>
    <recommendedName>
        <fullName evidence="3">Ice-binding protein C-terminal domain-containing protein</fullName>
    </recommendedName>
</protein>
<feature type="domain" description="Ice-binding protein C-terminal" evidence="3">
    <location>
        <begin position="390"/>
        <end position="412"/>
    </location>
</feature>
<name>A0ABM8C739_9BURK</name>